<dbReference type="GeneID" id="94293201"/>
<feature type="compositionally biased region" description="Polar residues" evidence="1">
    <location>
        <begin position="328"/>
        <end position="339"/>
    </location>
</feature>
<dbReference type="RefSeq" id="XP_067759562.1">
    <property type="nucleotide sequence ID" value="XM_067903124.1"/>
</dbReference>
<name>A0A836LKH4_9TRYP</name>
<dbReference type="PROSITE" id="PS50172">
    <property type="entry name" value="BRCT"/>
    <property type="match status" value="1"/>
</dbReference>
<dbReference type="OrthoDB" id="342264at2759"/>
<evidence type="ECO:0000259" key="2">
    <source>
        <dbReference type="PROSITE" id="PS50172"/>
    </source>
</evidence>
<feature type="domain" description="BRCT" evidence="2">
    <location>
        <begin position="507"/>
        <end position="567"/>
    </location>
</feature>
<keyword evidence="4" id="KW-1185">Reference proteome</keyword>
<feature type="region of interest" description="Disordered" evidence="1">
    <location>
        <begin position="425"/>
        <end position="457"/>
    </location>
</feature>
<feature type="region of interest" description="Disordered" evidence="1">
    <location>
        <begin position="320"/>
        <end position="342"/>
    </location>
</feature>
<dbReference type="InterPro" id="IPR036420">
    <property type="entry name" value="BRCT_dom_sf"/>
</dbReference>
<gene>
    <name evidence="3" type="ORF">JKF63_07183</name>
</gene>
<comment type="caution">
    <text evidence="3">The sequence shown here is derived from an EMBL/GenBank/DDBJ whole genome shotgun (WGS) entry which is preliminary data.</text>
</comment>
<dbReference type="EMBL" id="JAFJZO010000006">
    <property type="protein sequence ID" value="KAG5511241.1"/>
    <property type="molecule type" value="Genomic_DNA"/>
</dbReference>
<evidence type="ECO:0000256" key="1">
    <source>
        <dbReference type="SAM" id="MobiDB-lite"/>
    </source>
</evidence>
<evidence type="ECO:0000313" key="3">
    <source>
        <dbReference type="EMBL" id="KAG5511241.1"/>
    </source>
</evidence>
<dbReference type="AlphaFoldDB" id="A0A836LKH4"/>
<proteinExistence type="predicted"/>
<dbReference type="Gene3D" id="3.40.50.10190">
    <property type="entry name" value="BRCT domain"/>
    <property type="match status" value="1"/>
</dbReference>
<reference evidence="3 4" key="1">
    <citation type="submission" date="2021-02" db="EMBL/GenBank/DDBJ databases">
        <title>Porcisia hertigi Genome sequencing and assembly.</title>
        <authorList>
            <person name="Almutairi H."/>
            <person name="Gatherer D."/>
        </authorList>
    </citation>
    <scope>NUCLEOTIDE SEQUENCE [LARGE SCALE GENOMIC DNA]</scope>
    <source>
        <strain evidence="3 4">C119</strain>
    </source>
</reference>
<dbReference type="KEGG" id="phet:94293201"/>
<protein>
    <recommendedName>
        <fullName evidence="2">BRCT domain-containing protein</fullName>
    </recommendedName>
</protein>
<feature type="region of interest" description="Disordered" evidence="1">
    <location>
        <begin position="728"/>
        <end position="769"/>
    </location>
</feature>
<organism evidence="3 4">
    <name type="scientific">Porcisia hertigi</name>
    <dbReference type="NCBI Taxonomy" id="2761500"/>
    <lineage>
        <taxon>Eukaryota</taxon>
        <taxon>Discoba</taxon>
        <taxon>Euglenozoa</taxon>
        <taxon>Kinetoplastea</taxon>
        <taxon>Metakinetoplastina</taxon>
        <taxon>Trypanosomatida</taxon>
        <taxon>Trypanosomatidae</taxon>
        <taxon>Leishmaniinae</taxon>
        <taxon>Porcisia</taxon>
    </lineage>
</organism>
<sequence length="769" mass="83071">MLSLHPPYRASLSLTDMDDAETVEYLSEDSCSTTSTSSQDMAPTTTTTTVDALLPLTASDKEAQLRRKTLHESSCIPLLRPQPAWLEECVATGQGPSPSATEMLWTAAHADHLTVAVRWRVMLASPDTECASFKTTLWVPYAVPLAQIITSRTTASADTANTLTSTTSSSGWTTQPLRSVQLPLGRAVFLLAAQLSSLVPGAWGSEVSRESLTTVANTISRAQCALHLHYLAVNAPRTLSPHLARPVCRSFDVFAISPTTTLLGVALQPHQRYHIKRRKTNNKAAYITEDQPCDSNGVLTLRLGPYCHADVALDGVPPDPRLSDEGNTRPSIDPNTNNCGHERTMWNVRTPYAAAVLRSSARQSGVEGKRPSTAMSLHCDSAASLITGESTAVLATLSNTSEPVTLSDTSDYEHNEAMVSPSQTLAATPSHTLTRVPPGAAPRKSRKRQRPTTTRGHATKAVIGRGVDTDVEPVVMVGNDGDADAAAVPPGSVVLFTTGMRLSSAEEEALKELGALVNPHLRFARYASVLVAKRPLLRSVKLLTALPYIQNVVHQGWLDAVLHAGTLNIPVEGFAYRERKMVGSIESDNNFDLRETMNRSPTERQRLFAQQRFWVHKSASPQDPPMNDLKTVLVASGGLITRRALDANVFVLPNNKPSLPCWRGVAQQLGGPGKVPTSSTSVMSTLAQCKQAGVLFVVPDDIFKCVLQQRRLSASSITLPRQFLTEGAATRGSTRAASNGRRSSPAARKTPRTSTTKKTPRPSLYELKL</sequence>
<accession>A0A836LKH4</accession>
<evidence type="ECO:0000313" key="4">
    <source>
        <dbReference type="Proteomes" id="UP000674318"/>
    </source>
</evidence>
<dbReference type="InterPro" id="IPR001357">
    <property type="entry name" value="BRCT_dom"/>
</dbReference>
<feature type="compositionally biased region" description="Low complexity" evidence="1">
    <location>
        <begin position="752"/>
        <end position="763"/>
    </location>
</feature>
<dbReference type="Proteomes" id="UP000674318">
    <property type="component" value="Chromosome 6"/>
</dbReference>
<feature type="compositionally biased region" description="Polar residues" evidence="1">
    <location>
        <begin position="731"/>
        <end position="742"/>
    </location>
</feature>